<name>A0ABX1P9S8_9CYAN</name>
<keyword evidence="3" id="KW-1185">Reference proteome</keyword>
<organism evidence="2 3">
    <name type="scientific">Brasilonema bromeliae SPC951</name>
    <dbReference type="NCBI Taxonomy" id="385972"/>
    <lineage>
        <taxon>Bacteria</taxon>
        <taxon>Bacillati</taxon>
        <taxon>Cyanobacteriota</taxon>
        <taxon>Cyanophyceae</taxon>
        <taxon>Nostocales</taxon>
        <taxon>Scytonemataceae</taxon>
        <taxon>Brasilonema</taxon>
        <taxon>Bromeliae group (in: Brasilonema)</taxon>
    </lineage>
</organism>
<reference evidence="2 3" key="1">
    <citation type="submission" date="2018-06" db="EMBL/GenBank/DDBJ databases">
        <title>Comparative genomics of Brasilonema spp. strains.</title>
        <authorList>
            <person name="Alvarenga D.O."/>
            <person name="Fiore M.F."/>
            <person name="Varani A.M."/>
        </authorList>
    </citation>
    <scope>NUCLEOTIDE SEQUENCE [LARGE SCALE GENOMIC DNA]</scope>
    <source>
        <strain evidence="2 3">SPC951</strain>
    </source>
</reference>
<comment type="caution">
    <text evidence="2">The sequence shown here is derived from an EMBL/GenBank/DDBJ whole genome shotgun (WGS) entry which is preliminary data.</text>
</comment>
<sequence length="190" mass="19249">MPQQNYQQPAYPAQDASQTQAQQGYGQQPAFGNISQPIQPNQVQGFPVSQQAPGQLPPQNNMQYGQAQASAPATQPGWTADYPNPNEANNMAAQVPMDTAHKKGGGVGSMLGKALGGVAKMAPTVAGAGMAGMTNMAVGNMMMNGGYGMPYGGGYGMPYGMGGMGGGYGMPYGGMGMGGMGMGMGGMGMM</sequence>
<gene>
    <name evidence="2" type="ORF">DP116_17685</name>
</gene>
<dbReference type="Proteomes" id="UP000718564">
    <property type="component" value="Unassembled WGS sequence"/>
</dbReference>
<feature type="compositionally biased region" description="Polar residues" evidence="1">
    <location>
        <begin position="33"/>
        <end position="77"/>
    </location>
</feature>
<evidence type="ECO:0000256" key="1">
    <source>
        <dbReference type="SAM" id="MobiDB-lite"/>
    </source>
</evidence>
<dbReference type="EMBL" id="QMEB01000142">
    <property type="protein sequence ID" value="NMG21180.1"/>
    <property type="molecule type" value="Genomic_DNA"/>
</dbReference>
<protein>
    <submittedName>
        <fullName evidence="2">Uncharacterized protein</fullName>
    </submittedName>
</protein>
<evidence type="ECO:0000313" key="2">
    <source>
        <dbReference type="EMBL" id="NMG21180.1"/>
    </source>
</evidence>
<feature type="compositionally biased region" description="Low complexity" evidence="1">
    <location>
        <begin position="1"/>
        <end position="32"/>
    </location>
</feature>
<feature type="region of interest" description="Disordered" evidence="1">
    <location>
        <begin position="1"/>
        <end position="88"/>
    </location>
</feature>
<evidence type="ECO:0000313" key="3">
    <source>
        <dbReference type="Proteomes" id="UP000718564"/>
    </source>
</evidence>
<proteinExistence type="predicted"/>
<accession>A0ABX1P9S8</accession>